<dbReference type="Gene3D" id="3.30.1120.10">
    <property type="match status" value="1"/>
</dbReference>
<organism evidence="9 10">
    <name type="scientific">Akkermansia biwaensis</name>
    <dbReference type="NCBI Taxonomy" id="2946555"/>
    <lineage>
        <taxon>Bacteria</taxon>
        <taxon>Pseudomonadati</taxon>
        <taxon>Verrucomicrobiota</taxon>
        <taxon>Verrucomicrobiia</taxon>
        <taxon>Verrucomicrobiales</taxon>
        <taxon>Akkermansiaceae</taxon>
        <taxon>Akkermansia</taxon>
    </lineage>
</organism>
<dbReference type="PANTHER" id="PTHR42693:SF42">
    <property type="entry name" value="ARYLSULFATASE G"/>
    <property type="match status" value="1"/>
</dbReference>
<evidence type="ECO:0000313" key="9">
    <source>
        <dbReference type="EMBL" id="BDL43828.1"/>
    </source>
</evidence>
<evidence type="ECO:0000256" key="6">
    <source>
        <dbReference type="ARBA" id="ARBA00022837"/>
    </source>
</evidence>
<feature type="domain" description="Sulfatase N-terminal" evidence="8">
    <location>
        <begin position="398"/>
        <end position="785"/>
    </location>
</feature>
<dbReference type="InterPro" id="IPR017850">
    <property type="entry name" value="Alkaline_phosphatase_core_sf"/>
</dbReference>
<keyword evidence="3" id="KW-0479">Metal-binding</keyword>
<accession>A0ABN6QI32</accession>
<dbReference type="InterPro" id="IPR000917">
    <property type="entry name" value="Sulfatase_N"/>
</dbReference>
<feature type="region of interest" description="Disordered" evidence="7">
    <location>
        <begin position="931"/>
        <end position="971"/>
    </location>
</feature>
<evidence type="ECO:0000256" key="7">
    <source>
        <dbReference type="SAM" id="MobiDB-lite"/>
    </source>
</evidence>
<comment type="similarity">
    <text evidence="2">Belongs to the sulfatase family.</text>
</comment>
<dbReference type="SUPFAM" id="SSF53649">
    <property type="entry name" value="Alkaline phosphatase-like"/>
    <property type="match status" value="1"/>
</dbReference>
<evidence type="ECO:0000256" key="4">
    <source>
        <dbReference type="ARBA" id="ARBA00022729"/>
    </source>
</evidence>
<dbReference type="Proteomes" id="UP001062263">
    <property type="component" value="Chromosome"/>
</dbReference>
<keyword evidence="4" id="KW-0732">Signal</keyword>
<comment type="cofactor">
    <cofactor evidence="1">
        <name>Ca(2+)</name>
        <dbReference type="ChEBI" id="CHEBI:29108"/>
    </cofactor>
</comment>
<dbReference type="Pfam" id="PF00884">
    <property type="entry name" value="Sulfatase"/>
    <property type="match status" value="1"/>
</dbReference>
<feature type="compositionally biased region" description="Acidic residues" evidence="7">
    <location>
        <begin position="931"/>
        <end position="945"/>
    </location>
</feature>
<evidence type="ECO:0000256" key="1">
    <source>
        <dbReference type="ARBA" id="ARBA00001913"/>
    </source>
</evidence>
<reference evidence="9" key="1">
    <citation type="submission" date="2022-06" db="EMBL/GenBank/DDBJ databases">
        <title>Akkermansia biwalacus sp. nov., an anaerobic mucin-degrading bacterium isolated from human intestine.</title>
        <authorList>
            <person name="Kobayashi Y."/>
            <person name="Inoue S."/>
            <person name="Kawahara T."/>
            <person name="Kohda N."/>
        </authorList>
    </citation>
    <scope>NUCLEOTIDE SEQUENCE</scope>
    <source>
        <strain evidence="9">WON2089</strain>
    </source>
</reference>
<evidence type="ECO:0000256" key="5">
    <source>
        <dbReference type="ARBA" id="ARBA00022801"/>
    </source>
</evidence>
<dbReference type="InterPro" id="IPR050738">
    <property type="entry name" value="Sulfatase"/>
</dbReference>
<proteinExistence type="inferred from homology"/>
<dbReference type="PANTHER" id="PTHR42693">
    <property type="entry name" value="ARYLSULFATASE FAMILY MEMBER"/>
    <property type="match status" value="1"/>
</dbReference>
<evidence type="ECO:0000313" key="10">
    <source>
        <dbReference type="Proteomes" id="UP001062263"/>
    </source>
</evidence>
<protein>
    <recommendedName>
        <fullName evidence="8">Sulfatase N-terminal domain-containing protein</fullName>
    </recommendedName>
</protein>
<dbReference type="EMBL" id="AP025943">
    <property type="protein sequence ID" value="BDL43828.1"/>
    <property type="molecule type" value="Genomic_DNA"/>
</dbReference>
<gene>
    <name evidence="9" type="ORF">Abiwalacus_14020</name>
</gene>
<evidence type="ECO:0000259" key="8">
    <source>
        <dbReference type="Pfam" id="PF00884"/>
    </source>
</evidence>
<keyword evidence="6" id="KW-0106">Calcium</keyword>
<evidence type="ECO:0000256" key="3">
    <source>
        <dbReference type="ARBA" id="ARBA00022723"/>
    </source>
</evidence>
<name>A0ABN6QI32_9BACT</name>
<keyword evidence="10" id="KW-1185">Reference proteome</keyword>
<sequence>MERRRSLNLMKFLRGISTTLLLFLAGTGSLNAEEIGIGVLNGTVATEAAFLNAQPGTLAQEGETWNFITPTAAAKTSATGLKTVRGTATQASISFNNPGYCFSNGTFAADKNRDYLLMDSWAGIRGTENVVISQLPDSMAEYCHVEIYGDCNTTDRDMLYTVNGMVKTIQDRENFSGTFNEGANKVTLRYVPVVNGVITITGNGADSTRSAINAVRLISPAPGIISFTATPPEIMEGSAAGAELSWKTWKCGEVTLNTKDGENIPVTTENGTGAITVNPEQTTTYVLNARGEDGTKSTAEVTVTFKKQEPEILVFESDKKRVVPGADEEATLTWSTVKAQNLELTANGKNIAITSENGAGTLRVKPTETTLYTLTLTAGDGTQKSKSLIISVLAENTPNVLVFLVDDMGWQDTSVPFYYQNGQPVKTALNNFYKTPSMERLAAQGLKFTNAYSCPVCSPGRTSLMTGKNSARHRVTNWTNATSATLNESGGALPHIQAPQWNMGGMDETEIPLPRVLQNAGYRTITVGKAHFAPPSRLFSNPIHLGFDVNIAGSSIGQPGSYRSQDNFGSGTYHVPDLEEYHTQGTSPTNEKQKQNFLTNALTQEMKKQIKRAVDDHVPFFAYMTHYAVHQPHGNPDPNGDYDTYTVPNGSAFESGVQVNASLRTFATLIEGMDKSLGDLMDYLKELGVADKTLVIFLSDNGGDAPIQQNYSQNIPMIEKVSAVAPLRGRKCSRYEGGTRVPMIVGWAEVAPESPIQQEYPIPQNAVNHDIVAMWDIYPTILSMLKLKVPVEQKVDGEDISPYFKGDASFHRTQKIYHHYPHHHAYANFYSTYRQGDWKVIYNYIDQYANTDLWTSNGYKTAGRFPWQLFNLKDDISESNDLAQDPAHQVRLMRMARALIRELNQVDAQYPVLKKDGKIIATAYIRMPDLPDVDSDGDGVPDLIEDANGNGLIDPGETDPDDPSSVVPLQE</sequence>
<dbReference type="Gene3D" id="3.40.720.10">
    <property type="entry name" value="Alkaline Phosphatase, subunit A"/>
    <property type="match status" value="1"/>
</dbReference>
<evidence type="ECO:0000256" key="2">
    <source>
        <dbReference type="ARBA" id="ARBA00008779"/>
    </source>
</evidence>
<keyword evidence="5" id="KW-0378">Hydrolase</keyword>